<organism evidence="2 3">
    <name type="scientific">Trichocoleus desertorum GB2-A4</name>
    <dbReference type="NCBI Taxonomy" id="2933944"/>
    <lineage>
        <taxon>Bacteria</taxon>
        <taxon>Bacillati</taxon>
        <taxon>Cyanobacteriota</taxon>
        <taxon>Cyanophyceae</taxon>
        <taxon>Leptolyngbyales</taxon>
        <taxon>Trichocoleusaceae</taxon>
        <taxon>Trichocoleus</taxon>
    </lineage>
</organism>
<evidence type="ECO:0000313" key="3">
    <source>
        <dbReference type="Proteomes" id="UP001464891"/>
    </source>
</evidence>
<gene>
    <name evidence="2" type="ORF">NC998_12355</name>
</gene>
<keyword evidence="1" id="KW-0472">Membrane</keyword>
<keyword evidence="1" id="KW-0812">Transmembrane</keyword>
<keyword evidence="1" id="KW-1133">Transmembrane helix</keyword>
<accession>A0ABV0J7X7</accession>
<sequence>MEGTATMQVQALECPKCSKKAVVQRTSDLYLCLSCDFKRDLSKSAPSKPDNDLSLMLMTLLTALLIALIII</sequence>
<name>A0ABV0J7X7_9CYAN</name>
<evidence type="ECO:0000313" key="2">
    <source>
        <dbReference type="EMBL" id="MEP0817886.1"/>
    </source>
</evidence>
<keyword evidence="3" id="KW-1185">Reference proteome</keyword>
<feature type="transmembrane region" description="Helical" evidence="1">
    <location>
        <begin position="53"/>
        <end position="70"/>
    </location>
</feature>
<evidence type="ECO:0000256" key="1">
    <source>
        <dbReference type="SAM" id="Phobius"/>
    </source>
</evidence>
<proteinExistence type="predicted"/>
<reference evidence="2 3" key="1">
    <citation type="submission" date="2022-04" db="EMBL/GenBank/DDBJ databases">
        <title>Positive selection, recombination, and allopatry shape intraspecific diversity of widespread and dominant cyanobacteria.</title>
        <authorList>
            <person name="Wei J."/>
            <person name="Shu W."/>
            <person name="Hu C."/>
        </authorList>
    </citation>
    <scope>NUCLEOTIDE SEQUENCE [LARGE SCALE GENOMIC DNA]</scope>
    <source>
        <strain evidence="2 3">GB2-A4</strain>
    </source>
</reference>
<dbReference type="EMBL" id="JAMPKM010000006">
    <property type="protein sequence ID" value="MEP0817886.1"/>
    <property type="molecule type" value="Genomic_DNA"/>
</dbReference>
<protein>
    <submittedName>
        <fullName evidence="2">Uncharacterized protein</fullName>
    </submittedName>
</protein>
<dbReference type="Proteomes" id="UP001464891">
    <property type="component" value="Unassembled WGS sequence"/>
</dbReference>
<comment type="caution">
    <text evidence="2">The sequence shown here is derived from an EMBL/GenBank/DDBJ whole genome shotgun (WGS) entry which is preliminary data.</text>
</comment>